<dbReference type="PROSITE" id="PS51257">
    <property type="entry name" value="PROKAR_LIPOPROTEIN"/>
    <property type="match status" value="1"/>
</dbReference>
<protein>
    <recommendedName>
        <fullName evidence="5">Lipoprotein</fullName>
    </recommendedName>
</protein>
<feature type="region of interest" description="Disordered" evidence="1">
    <location>
        <begin position="50"/>
        <end position="75"/>
    </location>
</feature>
<proteinExistence type="predicted"/>
<feature type="signal peptide" evidence="2">
    <location>
        <begin position="1"/>
        <end position="28"/>
    </location>
</feature>
<dbReference type="RefSeq" id="WP_240151105.1">
    <property type="nucleotide sequence ID" value="NZ_CP108413.1"/>
</dbReference>
<gene>
    <name evidence="3" type="ORF">ACH4GP_06770</name>
</gene>
<keyword evidence="4" id="KW-1185">Reference proteome</keyword>
<sequence>MRRRRARAALASLAVLVPLALGSGCASLEGLKSDGRAREVKAPLALWPEYSPAPPNREDNPAALKPVPGVPRIPGGDMAAADPLTVLDADLAAEGRPPPDPKTVRRPFLYDLTDSGKPDLITVVDLDRRTSELRVYSVRDQVVTRVLFVRGVLAGVELAAGHLAVRQPTEDPRYVSVTDYVWNGDSMGLWDLTLDEARKPTAAPGAGTRTAGSRRTGAPSAAVRPSPPGGGP</sequence>
<keyword evidence="2" id="KW-0732">Signal</keyword>
<evidence type="ECO:0000313" key="4">
    <source>
        <dbReference type="Proteomes" id="UP001610990"/>
    </source>
</evidence>
<feature type="compositionally biased region" description="Low complexity" evidence="1">
    <location>
        <begin position="200"/>
        <end position="219"/>
    </location>
</feature>
<evidence type="ECO:0000256" key="2">
    <source>
        <dbReference type="SAM" id="SignalP"/>
    </source>
</evidence>
<dbReference type="EMBL" id="JBIRGH010000003">
    <property type="protein sequence ID" value="MFH8584084.1"/>
    <property type="molecule type" value="Genomic_DNA"/>
</dbReference>
<evidence type="ECO:0000256" key="1">
    <source>
        <dbReference type="SAM" id="MobiDB-lite"/>
    </source>
</evidence>
<accession>A0ABW7R9P8</accession>
<dbReference type="GeneID" id="97374319"/>
<dbReference type="Proteomes" id="UP001610990">
    <property type="component" value="Unassembled WGS sequence"/>
</dbReference>
<evidence type="ECO:0008006" key="5">
    <source>
        <dbReference type="Google" id="ProtNLM"/>
    </source>
</evidence>
<feature type="region of interest" description="Disordered" evidence="1">
    <location>
        <begin position="200"/>
        <end position="232"/>
    </location>
</feature>
<name>A0ABW7R9P8_9ACTN</name>
<evidence type="ECO:0000313" key="3">
    <source>
        <dbReference type="EMBL" id="MFH8584084.1"/>
    </source>
</evidence>
<reference evidence="3 4" key="1">
    <citation type="submission" date="2024-10" db="EMBL/GenBank/DDBJ databases">
        <title>The Natural Products Discovery Center: Release of the First 8490 Sequenced Strains for Exploring Actinobacteria Biosynthetic Diversity.</title>
        <authorList>
            <person name="Kalkreuter E."/>
            <person name="Kautsar S.A."/>
            <person name="Yang D."/>
            <person name="Bader C.D."/>
            <person name="Teijaro C.N."/>
            <person name="Fluegel L."/>
            <person name="Davis C.M."/>
            <person name="Simpson J.R."/>
            <person name="Lauterbach L."/>
            <person name="Steele A.D."/>
            <person name="Gui C."/>
            <person name="Meng S."/>
            <person name="Li G."/>
            <person name="Viehrig K."/>
            <person name="Ye F."/>
            <person name="Su P."/>
            <person name="Kiefer A.F."/>
            <person name="Nichols A."/>
            <person name="Cepeda A.J."/>
            <person name="Yan W."/>
            <person name="Fan B."/>
            <person name="Jiang Y."/>
            <person name="Adhikari A."/>
            <person name="Zheng C.-J."/>
            <person name="Schuster L."/>
            <person name="Cowan T.M."/>
            <person name="Smanski M.J."/>
            <person name="Chevrette M.G."/>
            <person name="De Carvalho L.P.S."/>
            <person name="Shen B."/>
        </authorList>
    </citation>
    <scope>NUCLEOTIDE SEQUENCE [LARGE SCALE GENOMIC DNA]</scope>
    <source>
        <strain evidence="3 4">NPDC018013</strain>
    </source>
</reference>
<organism evidence="3 4">
    <name type="scientific">Streptomyces celluloflavus</name>
    <dbReference type="NCBI Taxonomy" id="58344"/>
    <lineage>
        <taxon>Bacteria</taxon>
        <taxon>Bacillati</taxon>
        <taxon>Actinomycetota</taxon>
        <taxon>Actinomycetes</taxon>
        <taxon>Kitasatosporales</taxon>
        <taxon>Streptomycetaceae</taxon>
        <taxon>Streptomyces</taxon>
    </lineage>
</organism>
<feature type="chain" id="PRO_5045577474" description="Lipoprotein" evidence="2">
    <location>
        <begin position="29"/>
        <end position="232"/>
    </location>
</feature>
<comment type="caution">
    <text evidence="3">The sequence shown here is derived from an EMBL/GenBank/DDBJ whole genome shotgun (WGS) entry which is preliminary data.</text>
</comment>